<dbReference type="Pfam" id="PF05000">
    <property type="entry name" value="RNA_pol_Rpb1_4"/>
    <property type="match status" value="1"/>
</dbReference>
<feature type="compositionally biased region" description="Low complexity" evidence="16">
    <location>
        <begin position="1747"/>
        <end position="1788"/>
    </location>
</feature>
<dbReference type="InterPro" id="IPR007073">
    <property type="entry name" value="RNA_pol_Rpb1_7"/>
</dbReference>
<sequence length="1796" mass="200474">MLGHQFAQSVAPIRQIKEVQFGILSPDEIKAYSVAKIEFPEVMDEQQKQKEGGLADPRMGTIDRNFKCATCGEGMAECPGHFGHIELARPVFHIGFLGKVKKILESICVNCGKLKVDPYTDPQLASKLKLTRNNPKARMAVVWSVCKGKMTCEPDEVKEDEQEGGPPVEVKKGHGGCGHHQPQIRKEGLKLFFNYKKQNDDEESRPTVQEKRQVSAQDVFSVFRKISTTDLEMLGLSEAYARPDWMILTVLPVPPPPVRPSISVDGGVRRSEDDLTYKLAEIIRASGNVRRSEQEGAPPHIVSEYEQLLQYHVATYMDNDIAGVPQAMQKSGRPIKAIRARLKGKEGRLRGNLMGKRVDFSARTVITGDPNLQLDQVGVPRSIAMTLTYPERVTRYNIQYLTELVRRGPQEYPGARYVIRDTGERIDLKYNKRSDSLLQFGWIVERHLKDGDYVLFNRQPSLHKMSMMSHRVKIMPYSTFRLNLSVTPPYNADFDGDEMNLHVPQSEETRAELSQIAWVPRQIVSPQANKPVMGIVQDTLCGIRKFTLRDTFVDWIQVQNLLLWLPGWDGIVPTPTILKPKPLWTGKQLLSMCIPRGINVLRLPESRSHNPPADDGMMIENGEIIFGVVDKKTVGATQGGLVHVVFREKGPEICRDLFSGLQMIVNFWLFHNGFSIGIGDTIADNQTMQGVSEAILSAKQKVQKLIEDASNDRLKAEPGMTIRESFESHVNMHLNKARDTAGKMAQESLKDSNNVKQMVVAGSKGSFINIAQMSVAVGQQSVEGKRIPFGFRHRSLPHFTKDDFSPESRGFVENSYLRGLTPSEFFFHAMAGREGLIDTAIKTAETGYIQRRLVKALEDVMVCYDGTVRNSLGDILQFTYGEDGIDGGFIERQSVATYHLSNQAFERKYRVDVTDPKLGFAHGVLQPGLEDHSLELQMKLDAEWEELRRDRKLLREFIFRYSDPGADRYMPVNVRRVIQNAQQIFHIDRREASDLHPGEIYDKLRELMSRLIVVRGDDELSLEAQNNATMMFKMHLRATFATKPVLEEYHLTKQAFEWVLGEIETRFNQSLVQPGEMCGTLAAQSIGEPATQMTLNTFHYAGVSSKNVTLGVPRLKEIINVATNIKTPILTVYLQDEIAREETGVLAKAVQTELAFTTLRTITSTVEIHYDPEPTTTVIEEDKDFVDAFFAIPDPEIEAKLHVLSPWVLRLELDRSKMLDRKLEMAYVASKIGEKFTSDLFIIWSEDNSEKLIIRCRIVHTPEKMEAMSDFSDDLFLRQLEVTLLNTVDLRGVPGVDRVFLVKKDKVITRPDGTLQNKALTDAEREWVLETDGVNLKKVLAVDGVDFRRTTSNSCTEIFSVLGIEAARASLLRELRGVIEFDGSYVNYRHLAILVDLMTNKGNLTAITRHGINRADTGALMRCSFEETVEILMDAASLGEKDDCRGIAENVMFGQIAPMGTGSFDVALDMEMLKDVMVESTVPIPHMMGSVMDGAATPGGVMTPYDNNSPMPYELKVDHQAAFSPLHMNGTDDAPSFDWQGYAPSPMRPASGGMSPHGYSPSSPRHYSPTSPNITAMSPYHHMAGATSPFSPMQQSPWFDRTRASATSPAYSPGMTSPGYSPTSPRYSPTSPGYSPTSPVYSPTSPKYSPTSPKYSPTSPRYSPTSPKYSPTSPRYSPTSPTYSPTSPHYSPTSPKYSPTSPRYSPTSPKYSPTSPRYSPTSPQYSPTSPARPAGMSPASPRYSPTSPAYAPKSPQYSPASPQYSPTSPQWSGNTSQGSTQGNSGSTQYKSSPSWE</sequence>
<comment type="catalytic activity">
    <reaction evidence="14 15">
        <text>RNA(n) + a ribonucleoside 5'-triphosphate = RNA(n+1) + diphosphate</text>
        <dbReference type="Rhea" id="RHEA:21248"/>
        <dbReference type="Rhea" id="RHEA-COMP:14527"/>
        <dbReference type="Rhea" id="RHEA-COMP:17342"/>
        <dbReference type="ChEBI" id="CHEBI:33019"/>
        <dbReference type="ChEBI" id="CHEBI:61557"/>
        <dbReference type="ChEBI" id="CHEBI:140395"/>
        <dbReference type="EC" id="2.7.7.6"/>
    </reaction>
</comment>
<evidence type="ECO:0000256" key="14">
    <source>
        <dbReference type="ARBA" id="ARBA00048552"/>
    </source>
</evidence>
<feature type="compositionally biased region" description="Polar residues" evidence="16">
    <location>
        <begin position="1588"/>
        <end position="1597"/>
    </location>
</feature>
<proteinExistence type="inferred from homology"/>
<dbReference type="SUPFAM" id="SSF64484">
    <property type="entry name" value="beta and beta-prime subunits of DNA dependent RNA-polymerase"/>
    <property type="match status" value="1"/>
</dbReference>
<dbReference type="Pfam" id="PF05001">
    <property type="entry name" value="RNA_pol_Rpb1_R"/>
    <property type="match status" value="11"/>
</dbReference>
<dbReference type="FunFam" id="2.40.40.20:FF:000019">
    <property type="entry name" value="DNA-directed RNA polymerase II subunit RPB1"/>
    <property type="match status" value="1"/>
</dbReference>
<dbReference type="InterPro" id="IPR006592">
    <property type="entry name" value="RNA_pol_N"/>
</dbReference>
<dbReference type="GO" id="GO:0003899">
    <property type="term" value="F:DNA-directed RNA polymerase activity"/>
    <property type="evidence" value="ECO:0007669"/>
    <property type="project" value="UniProtKB-EC"/>
</dbReference>
<dbReference type="Gene3D" id="6.10.250.2940">
    <property type="match status" value="1"/>
</dbReference>
<feature type="compositionally biased region" description="Acidic residues" evidence="16">
    <location>
        <begin position="154"/>
        <end position="163"/>
    </location>
</feature>
<evidence type="ECO:0000313" key="19">
    <source>
        <dbReference type="Proteomes" id="UP000007148"/>
    </source>
</evidence>
<feature type="region of interest" description="Disordered" evidence="16">
    <location>
        <begin position="1534"/>
        <end position="1796"/>
    </location>
</feature>
<feature type="region of interest" description="Disordered" evidence="16">
    <location>
        <begin position="154"/>
        <end position="182"/>
    </location>
</feature>
<dbReference type="Gene3D" id="6.20.50.80">
    <property type="match status" value="1"/>
</dbReference>
<dbReference type="PANTHER" id="PTHR19376:SF37">
    <property type="entry name" value="DNA-DIRECTED RNA POLYMERASE II SUBUNIT RPB1"/>
    <property type="match status" value="1"/>
</dbReference>
<dbReference type="InterPro" id="IPR038120">
    <property type="entry name" value="Rpb1_funnel_sf"/>
</dbReference>
<evidence type="ECO:0000256" key="6">
    <source>
        <dbReference type="ARBA" id="ARBA00022695"/>
    </source>
</evidence>
<keyword evidence="9" id="KW-0862">Zinc</keyword>
<dbReference type="Pfam" id="PF04998">
    <property type="entry name" value="RNA_pol_Rpb1_5"/>
    <property type="match status" value="1"/>
</dbReference>
<dbReference type="OMA" id="KPCMGIV"/>
<dbReference type="PROSITE" id="PS00115">
    <property type="entry name" value="RNA_POL_II_REPEAT"/>
    <property type="match status" value="2"/>
</dbReference>
<dbReference type="STRING" id="1109443.G4T8R1"/>
<evidence type="ECO:0000256" key="12">
    <source>
        <dbReference type="ARBA" id="ARBA00023163"/>
    </source>
</evidence>
<keyword evidence="7" id="KW-0479">Metal-binding</keyword>
<dbReference type="EMBL" id="CAFZ01000018">
    <property type="protein sequence ID" value="CCA67728.1"/>
    <property type="molecule type" value="Genomic_DNA"/>
</dbReference>
<dbReference type="NCBIfam" id="NF006336">
    <property type="entry name" value="PRK08566.1"/>
    <property type="match status" value="1"/>
</dbReference>
<dbReference type="Pfam" id="PF04992">
    <property type="entry name" value="RNA_pol_Rpb1_6"/>
    <property type="match status" value="1"/>
</dbReference>
<dbReference type="Gene3D" id="1.10.132.30">
    <property type="match status" value="1"/>
</dbReference>
<feature type="compositionally biased region" description="Polar residues" evidence="16">
    <location>
        <begin position="1560"/>
        <end position="1576"/>
    </location>
</feature>
<evidence type="ECO:0000256" key="13">
    <source>
        <dbReference type="ARBA" id="ARBA00023242"/>
    </source>
</evidence>
<dbReference type="FunFam" id="1.10.132.30:FF:000001">
    <property type="entry name" value="DNA-directed RNA polymerase subunit"/>
    <property type="match status" value="1"/>
</dbReference>
<dbReference type="InterPro" id="IPR042102">
    <property type="entry name" value="RNA_pol_Rpb1_3_sf"/>
</dbReference>
<dbReference type="Pfam" id="PF04990">
    <property type="entry name" value="RNA_pol_Rpb1_7"/>
    <property type="match status" value="1"/>
</dbReference>
<comment type="caution">
    <text evidence="18">The sequence shown here is derived from an EMBL/GenBank/DDBJ whole genome shotgun (WGS) entry which is preliminary data.</text>
</comment>
<dbReference type="FunFam" id="4.10.860.120:FF:000003">
    <property type="entry name" value="DNA-directed RNA polymerase subunit"/>
    <property type="match status" value="1"/>
</dbReference>
<dbReference type="InterPro" id="IPR038593">
    <property type="entry name" value="RNA_pol_Rpb1_7_sf"/>
</dbReference>
<comment type="subcellular location">
    <subcellularLocation>
        <location evidence="1">Nucleus</location>
    </subcellularLocation>
</comment>
<dbReference type="InterPro" id="IPR007080">
    <property type="entry name" value="RNA_pol_Rpb1_1"/>
</dbReference>
<keyword evidence="3 15" id="KW-0240">DNA-directed RNA polymerase</keyword>
<dbReference type="SMART" id="SM00663">
    <property type="entry name" value="RPOLA_N"/>
    <property type="match status" value="1"/>
</dbReference>
<dbReference type="GO" id="GO:0006367">
    <property type="term" value="P:transcription initiation at RNA polymerase II promoter"/>
    <property type="evidence" value="ECO:0007669"/>
    <property type="project" value="UniProtKB-ARBA"/>
</dbReference>
<keyword evidence="10" id="KW-0460">Magnesium</keyword>
<reference evidence="18 19" key="1">
    <citation type="journal article" date="2011" name="PLoS Pathog.">
        <title>Endophytic Life Strategies Decoded by Genome and Transcriptome Analyses of the Mutualistic Root Symbiont Piriformospora indica.</title>
        <authorList>
            <person name="Zuccaro A."/>
            <person name="Lahrmann U."/>
            <person name="Guldener U."/>
            <person name="Langen G."/>
            <person name="Pfiffi S."/>
            <person name="Biedenkopf D."/>
            <person name="Wong P."/>
            <person name="Samans B."/>
            <person name="Grimm C."/>
            <person name="Basiewicz M."/>
            <person name="Murat C."/>
            <person name="Martin F."/>
            <person name="Kogel K.H."/>
        </authorList>
    </citation>
    <scope>NUCLEOTIDE SEQUENCE [LARGE SCALE GENOMIC DNA]</scope>
    <source>
        <strain evidence="18 19">DSM 11827</strain>
    </source>
</reference>
<name>G4T8R1_SERID</name>
<evidence type="ECO:0000256" key="16">
    <source>
        <dbReference type="SAM" id="MobiDB-lite"/>
    </source>
</evidence>
<comment type="function">
    <text evidence="15">DNA-dependent RNA polymerase catalyzes the transcription of DNA into RNA using the four ribonucleoside triphosphates as substrates.</text>
</comment>
<dbReference type="FunFam" id="1.10.274.100:FF:000001">
    <property type="entry name" value="DNA-directed RNA polymerase subunit"/>
    <property type="match status" value="1"/>
</dbReference>
<dbReference type="Gene3D" id="4.10.860.120">
    <property type="entry name" value="RNA polymerase II, clamp domain"/>
    <property type="match status" value="2"/>
</dbReference>
<dbReference type="OrthoDB" id="270392at2759"/>
<dbReference type="InterPro" id="IPR000684">
    <property type="entry name" value="RNA_pol_II_repeat_euk"/>
</dbReference>
<dbReference type="Gene3D" id="2.40.40.20">
    <property type="match status" value="1"/>
</dbReference>
<feature type="compositionally biased region" description="Low complexity" evidence="16">
    <location>
        <begin position="1616"/>
        <end position="1729"/>
    </location>
</feature>
<evidence type="ECO:0000256" key="2">
    <source>
        <dbReference type="ARBA" id="ARBA00006460"/>
    </source>
</evidence>
<dbReference type="FunFam" id="1.10.150.390:FF:000001">
    <property type="entry name" value="DNA-directed RNA polymerase subunit"/>
    <property type="match status" value="1"/>
</dbReference>
<dbReference type="Pfam" id="PF04997">
    <property type="entry name" value="RNA_pol_Rpb1_1"/>
    <property type="match status" value="1"/>
</dbReference>
<dbReference type="EC" id="2.7.7.6" evidence="15"/>
<dbReference type="CDD" id="cd02584">
    <property type="entry name" value="RNAP_II_Rpb1_C"/>
    <property type="match status" value="1"/>
</dbReference>
<dbReference type="eggNOG" id="KOG0260">
    <property type="taxonomic scope" value="Eukaryota"/>
</dbReference>
<dbReference type="PANTHER" id="PTHR19376">
    <property type="entry name" value="DNA-DIRECTED RNA POLYMERASE"/>
    <property type="match status" value="1"/>
</dbReference>
<protein>
    <recommendedName>
        <fullName evidence="15">DNA-directed RNA polymerase subunit</fullName>
        <ecNumber evidence="15">2.7.7.6</ecNumber>
    </recommendedName>
</protein>
<keyword evidence="13" id="KW-0539">Nucleus</keyword>
<evidence type="ECO:0000256" key="9">
    <source>
        <dbReference type="ARBA" id="ARBA00022833"/>
    </source>
</evidence>
<dbReference type="InterPro" id="IPR000722">
    <property type="entry name" value="RNA_pol_asu"/>
</dbReference>
<evidence type="ECO:0000313" key="18">
    <source>
        <dbReference type="EMBL" id="CCA67728.1"/>
    </source>
</evidence>
<evidence type="ECO:0000256" key="8">
    <source>
        <dbReference type="ARBA" id="ARBA00022737"/>
    </source>
</evidence>
<evidence type="ECO:0000256" key="3">
    <source>
        <dbReference type="ARBA" id="ARBA00022478"/>
    </source>
</evidence>
<dbReference type="InterPro" id="IPR044893">
    <property type="entry name" value="RNA_pol_Rpb1_clamp_domain"/>
</dbReference>
<evidence type="ECO:0000256" key="15">
    <source>
        <dbReference type="RuleBase" id="RU004279"/>
    </source>
</evidence>
<feature type="domain" description="RNA polymerase N-terminal" evidence="17">
    <location>
        <begin position="244"/>
        <end position="547"/>
    </location>
</feature>
<evidence type="ECO:0000259" key="17">
    <source>
        <dbReference type="SMART" id="SM00663"/>
    </source>
</evidence>
<dbReference type="InterPro" id="IPR045867">
    <property type="entry name" value="DNA-dir_RpoC_beta_prime"/>
</dbReference>
<dbReference type="GO" id="GO:0046872">
    <property type="term" value="F:metal ion binding"/>
    <property type="evidence" value="ECO:0007669"/>
    <property type="project" value="UniProtKB-KW"/>
</dbReference>
<evidence type="ECO:0000256" key="4">
    <source>
        <dbReference type="ARBA" id="ARBA00022553"/>
    </source>
</evidence>
<evidence type="ECO:0000256" key="5">
    <source>
        <dbReference type="ARBA" id="ARBA00022679"/>
    </source>
</evidence>
<comment type="similarity">
    <text evidence="2 15">Belongs to the RNA polymerase beta' chain family.</text>
</comment>
<dbReference type="InterPro" id="IPR007066">
    <property type="entry name" value="RNA_pol_Rpb1_3"/>
</dbReference>
<dbReference type="InterPro" id="IPR007081">
    <property type="entry name" value="RNA_pol_Rpb1_5"/>
</dbReference>
<dbReference type="Pfam" id="PF00623">
    <property type="entry name" value="RNA_pol_Rpb1_2"/>
    <property type="match status" value="1"/>
</dbReference>
<dbReference type="InterPro" id="IPR007083">
    <property type="entry name" value="RNA_pol_Rpb1_4"/>
</dbReference>
<evidence type="ECO:0000256" key="7">
    <source>
        <dbReference type="ARBA" id="ARBA00022723"/>
    </source>
</evidence>
<accession>G4T8R1</accession>
<dbReference type="FunFam" id="3.30.1490.180:FF:000001">
    <property type="entry name" value="DNA-directed RNA polymerase subunit"/>
    <property type="match status" value="1"/>
</dbReference>
<evidence type="ECO:0000256" key="1">
    <source>
        <dbReference type="ARBA" id="ARBA00004123"/>
    </source>
</evidence>
<keyword evidence="12 15" id="KW-0804">Transcription</keyword>
<organism evidence="18 19">
    <name type="scientific">Serendipita indica (strain DSM 11827)</name>
    <name type="common">Root endophyte fungus</name>
    <name type="synonym">Piriformospora indica</name>
    <dbReference type="NCBI Taxonomy" id="1109443"/>
    <lineage>
        <taxon>Eukaryota</taxon>
        <taxon>Fungi</taxon>
        <taxon>Dikarya</taxon>
        <taxon>Basidiomycota</taxon>
        <taxon>Agaricomycotina</taxon>
        <taxon>Agaricomycetes</taxon>
        <taxon>Sebacinales</taxon>
        <taxon>Serendipitaceae</taxon>
        <taxon>Serendipita</taxon>
    </lineage>
</organism>
<dbReference type="Gene3D" id="3.30.1490.180">
    <property type="entry name" value="RNA polymerase ii"/>
    <property type="match status" value="1"/>
</dbReference>
<dbReference type="InParanoid" id="G4T8R1"/>
<dbReference type="Gene3D" id="1.10.274.100">
    <property type="entry name" value="RNA polymerase Rpb1, domain 3"/>
    <property type="match status" value="1"/>
</dbReference>
<keyword evidence="8" id="KW-0677">Repeat</keyword>
<dbReference type="GO" id="GO:0003677">
    <property type="term" value="F:DNA binding"/>
    <property type="evidence" value="ECO:0007669"/>
    <property type="project" value="UniProtKB-KW"/>
</dbReference>
<evidence type="ECO:0000256" key="10">
    <source>
        <dbReference type="ARBA" id="ARBA00022842"/>
    </source>
</evidence>
<dbReference type="FunCoup" id="G4T8R1">
    <property type="interactions" value="452"/>
</dbReference>
<gene>
    <name evidence="18" type="ORF">PIIN_01555</name>
</gene>
<dbReference type="InterPro" id="IPR007075">
    <property type="entry name" value="RNA_pol_Rpb1_6"/>
</dbReference>
<dbReference type="Pfam" id="PF04983">
    <property type="entry name" value="RNA_pol_Rpb1_3"/>
    <property type="match status" value="1"/>
</dbReference>
<keyword evidence="5 15" id="KW-0808">Transferase</keyword>
<keyword evidence="11" id="KW-0238">DNA-binding</keyword>
<dbReference type="CDD" id="cd02733">
    <property type="entry name" value="RNAP_II_RPB1_N"/>
    <property type="match status" value="1"/>
</dbReference>
<dbReference type="Gene3D" id="3.30.1360.140">
    <property type="match status" value="1"/>
</dbReference>
<dbReference type="HOGENOM" id="CLU_000487_1_1_1"/>
<dbReference type="Proteomes" id="UP000007148">
    <property type="component" value="Unassembled WGS sequence"/>
</dbReference>
<dbReference type="Gene3D" id="1.10.150.390">
    <property type="match status" value="1"/>
</dbReference>
<keyword evidence="4" id="KW-0597">Phosphoprotein</keyword>
<keyword evidence="19" id="KW-1185">Reference proteome</keyword>
<evidence type="ECO:0000256" key="11">
    <source>
        <dbReference type="ARBA" id="ARBA00023125"/>
    </source>
</evidence>
<dbReference type="GO" id="GO:0005665">
    <property type="term" value="C:RNA polymerase II, core complex"/>
    <property type="evidence" value="ECO:0007669"/>
    <property type="project" value="TreeGrafter"/>
</dbReference>
<dbReference type="PRINTS" id="PR01217">
    <property type="entry name" value="PRICHEXTENSN"/>
</dbReference>
<dbReference type="GO" id="GO:0006368">
    <property type="term" value="P:transcription elongation by RNA polymerase II"/>
    <property type="evidence" value="ECO:0007669"/>
    <property type="project" value="UniProtKB-ARBA"/>
</dbReference>
<keyword evidence="6 15" id="KW-0548">Nucleotidyltransferase</keyword>